<comment type="caution">
    <text evidence="2">The sequence shown here is derived from an EMBL/GenBank/DDBJ whole genome shotgun (WGS) entry which is preliminary data.</text>
</comment>
<feature type="transmembrane region" description="Helical" evidence="1">
    <location>
        <begin position="36"/>
        <end position="54"/>
    </location>
</feature>
<feature type="transmembrane region" description="Helical" evidence="1">
    <location>
        <begin position="7"/>
        <end position="24"/>
    </location>
</feature>
<keyword evidence="1" id="KW-0812">Transmembrane</keyword>
<reference evidence="2 3" key="1">
    <citation type="journal article" date="2015" name="Stand. Genomic Sci.">
        <title>Genomic Encyclopedia of Bacterial and Archaeal Type Strains, Phase III: the genomes of soil and plant-associated and newly described type strains.</title>
        <authorList>
            <person name="Whitman W.B."/>
            <person name="Woyke T."/>
            <person name="Klenk H.P."/>
            <person name="Zhou Y."/>
            <person name="Lilburn T.G."/>
            <person name="Beck B.J."/>
            <person name="De Vos P."/>
            <person name="Vandamme P."/>
            <person name="Eisen J.A."/>
            <person name="Garrity G."/>
            <person name="Hugenholtz P."/>
            <person name="Kyrpides N.C."/>
        </authorList>
    </citation>
    <scope>NUCLEOTIDE SEQUENCE [LARGE SCALE GENOMIC DNA]</scope>
    <source>
        <strain evidence="2 3">CGMCC 1.7271</strain>
    </source>
</reference>
<name>A0A562SHA0_9BACT</name>
<evidence type="ECO:0000313" key="3">
    <source>
        <dbReference type="Proteomes" id="UP000316167"/>
    </source>
</evidence>
<organism evidence="2 3">
    <name type="scientific">Lacibacter cauensis</name>
    <dbReference type="NCBI Taxonomy" id="510947"/>
    <lineage>
        <taxon>Bacteria</taxon>
        <taxon>Pseudomonadati</taxon>
        <taxon>Bacteroidota</taxon>
        <taxon>Chitinophagia</taxon>
        <taxon>Chitinophagales</taxon>
        <taxon>Chitinophagaceae</taxon>
        <taxon>Lacibacter</taxon>
    </lineage>
</organism>
<dbReference type="RefSeq" id="WP_144887702.1">
    <property type="nucleotide sequence ID" value="NZ_VLLE01000005.1"/>
</dbReference>
<dbReference type="EMBL" id="VLLE01000005">
    <property type="protein sequence ID" value="TWI80645.1"/>
    <property type="molecule type" value="Genomic_DNA"/>
</dbReference>
<dbReference type="AlphaFoldDB" id="A0A562SHA0"/>
<evidence type="ECO:0000313" key="2">
    <source>
        <dbReference type="EMBL" id="TWI80645.1"/>
    </source>
</evidence>
<accession>A0A562SHA0</accession>
<protein>
    <submittedName>
        <fullName evidence="2">Uncharacterized protein</fullName>
    </submittedName>
</protein>
<gene>
    <name evidence="2" type="ORF">IQ13_3324</name>
</gene>
<sequence>MKNKIGFNVGFAIIALPIGIALLRDFDFAGFTFKRPALNTLYLVTFLFLIYFTLKKDSSKDATKK</sequence>
<evidence type="ECO:0000256" key="1">
    <source>
        <dbReference type="SAM" id="Phobius"/>
    </source>
</evidence>
<keyword evidence="1" id="KW-0472">Membrane</keyword>
<dbReference type="Proteomes" id="UP000316167">
    <property type="component" value="Unassembled WGS sequence"/>
</dbReference>
<dbReference type="OrthoDB" id="966098at2"/>
<keyword evidence="1" id="KW-1133">Transmembrane helix</keyword>
<proteinExistence type="predicted"/>
<keyword evidence="3" id="KW-1185">Reference proteome</keyword>